<dbReference type="GO" id="GO:0016581">
    <property type="term" value="C:NuRD complex"/>
    <property type="evidence" value="ECO:0007669"/>
    <property type="project" value="TreeGrafter"/>
</dbReference>
<evidence type="ECO:0000313" key="10">
    <source>
        <dbReference type="Proteomes" id="UP000318571"/>
    </source>
</evidence>
<evidence type="ECO:0000313" key="9">
    <source>
        <dbReference type="EMBL" id="TRY67193.1"/>
    </source>
</evidence>
<feature type="compositionally biased region" description="Polar residues" evidence="7">
    <location>
        <begin position="237"/>
        <end position="246"/>
    </location>
</feature>
<comment type="caution">
    <text evidence="9">The sequence shown here is derived from an EMBL/GenBank/DDBJ whole genome shotgun (WGS) entry which is preliminary data.</text>
</comment>
<sequence length="638" mass="66949">MSLASASPAPQQDLQQVNGRNGDDLMEVIDVMEGSRRRSLRKREEKSYAESPDLMIEDDGTTSRRIMMDAAGAASNPSKPGTGVLGVVGVAALPPKELYPGTIIHNGDIEMESENEEDEISAPVSAIPLPKEFSPEELEEKRLLIKKLQTQLRNEEMSLVLLKKIRQSQVLAEQAAAASAAKATAAAQASLTLGANSSVSLIKNGVTGATSLGTPGSMKSGHHHSHHHHQAPHKSSIGSSSHTGGRSSMAAITPISSSKMPLTPDLSQLTPVNVDPKNLPPSLPANLVNLMTSGSLGAKVTSGSGESVRGGRGGGGALDITKHSKPVDNETPAQKQAAAKMALRKQLEKTLLQIPPPKPPPPEMHFIPNPTNSEFICLLGLEECVGKILHENKENTSQPMPFSCSQCSTDFTPTWKWDKGSRGKEVKVICENCVTTNVKKALKAEHTNRLKAAFVKALQQEQELEAHMAAAAAATASSSNPVTISPAATHHRVASPDTRQMLLGLAGGTTSTTQPSSSSSGRGSSNTNSSSNSNNAAAALSSQLAAMNQLMSNPLLYNYQALAVAQAMQAAAGGGSSNHGPSGSTSNKSSGGGSSSNSSSATNHMMEMQRQAAEQLHRQYLLDMIPPGGLPQSWGNKK</sequence>
<feature type="compositionally biased region" description="Polar residues" evidence="7">
    <location>
        <begin position="254"/>
        <end position="271"/>
    </location>
</feature>
<feature type="region of interest" description="Disordered" evidence="7">
    <location>
        <begin position="572"/>
        <end position="615"/>
    </location>
</feature>
<keyword evidence="3 6" id="KW-0175">Coiled coil</keyword>
<keyword evidence="2" id="KW-0805">Transcription regulation</keyword>
<gene>
    <name evidence="9" type="ORF">TCAL_11119</name>
</gene>
<evidence type="ECO:0000256" key="7">
    <source>
        <dbReference type="SAM" id="MobiDB-lite"/>
    </source>
</evidence>
<organism evidence="9 10">
    <name type="scientific">Tigriopus californicus</name>
    <name type="common">Marine copepod</name>
    <dbReference type="NCBI Taxonomy" id="6832"/>
    <lineage>
        <taxon>Eukaryota</taxon>
        <taxon>Metazoa</taxon>
        <taxon>Ecdysozoa</taxon>
        <taxon>Arthropoda</taxon>
        <taxon>Crustacea</taxon>
        <taxon>Multicrustacea</taxon>
        <taxon>Hexanauplia</taxon>
        <taxon>Copepoda</taxon>
        <taxon>Harpacticoida</taxon>
        <taxon>Harpacticidae</taxon>
        <taxon>Tigriopus</taxon>
    </lineage>
</organism>
<evidence type="ECO:0000256" key="6">
    <source>
        <dbReference type="SAM" id="Coils"/>
    </source>
</evidence>
<feature type="region of interest" description="Disordered" evidence="7">
    <location>
        <begin position="506"/>
        <end position="534"/>
    </location>
</feature>
<keyword evidence="4" id="KW-0804">Transcription</keyword>
<dbReference type="InterPro" id="IPR040386">
    <property type="entry name" value="P66"/>
</dbReference>
<keyword evidence="10" id="KW-1185">Reference proteome</keyword>
<feature type="domain" description="Transcriptional repressor p66 coiled-coil MBD2-interaction" evidence="8">
    <location>
        <begin position="136"/>
        <end position="173"/>
    </location>
</feature>
<evidence type="ECO:0000256" key="1">
    <source>
        <dbReference type="ARBA" id="ARBA00004123"/>
    </source>
</evidence>
<dbReference type="Gene3D" id="6.10.250.1650">
    <property type="match status" value="1"/>
</dbReference>
<evidence type="ECO:0000256" key="5">
    <source>
        <dbReference type="ARBA" id="ARBA00023242"/>
    </source>
</evidence>
<dbReference type="EMBL" id="VCGU01000011">
    <property type="protein sequence ID" value="TRY67193.1"/>
    <property type="molecule type" value="Genomic_DNA"/>
</dbReference>
<evidence type="ECO:0000256" key="2">
    <source>
        <dbReference type="ARBA" id="ARBA00023015"/>
    </source>
</evidence>
<dbReference type="AlphaFoldDB" id="A0A553NP26"/>
<dbReference type="STRING" id="6832.A0A553NP26"/>
<reference evidence="9 10" key="1">
    <citation type="journal article" date="2018" name="Nat. Ecol. Evol.">
        <title>Genomic signatures of mitonuclear coevolution across populations of Tigriopus californicus.</title>
        <authorList>
            <person name="Barreto F.S."/>
            <person name="Watson E.T."/>
            <person name="Lima T.G."/>
            <person name="Willett C.S."/>
            <person name="Edmands S."/>
            <person name="Li W."/>
            <person name="Burton R.S."/>
        </authorList>
    </citation>
    <scope>NUCLEOTIDE SEQUENCE [LARGE SCALE GENOMIC DNA]</scope>
    <source>
        <strain evidence="9 10">San Diego</strain>
    </source>
</reference>
<dbReference type="Pfam" id="PF16563">
    <property type="entry name" value="P66_CC"/>
    <property type="match status" value="1"/>
</dbReference>
<feature type="compositionally biased region" description="Polar residues" evidence="7">
    <location>
        <begin position="1"/>
        <end position="19"/>
    </location>
</feature>
<dbReference type="PANTHER" id="PTHR13455">
    <property type="entry name" value="TRANSCRIPTIONAL REPRESSOR P66-RELATED"/>
    <property type="match status" value="1"/>
</dbReference>
<keyword evidence="5" id="KW-0539">Nucleus</keyword>
<proteinExistence type="predicted"/>
<name>A0A553NP26_TIGCA</name>
<evidence type="ECO:0000256" key="4">
    <source>
        <dbReference type="ARBA" id="ARBA00023163"/>
    </source>
</evidence>
<feature type="compositionally biased region" description="Basic residues" evidence="7">
    <location>
        <begin position="220"/>
        <end position="232"/>
    </location>
</feature>
<evidence type="ECO:0000259" key="8">
    <source>
        <dbReference type="Pfam" id="PF16563"/>
    </source>
</evidence>
<dbReference type="PANTHER" id="PTHR13455:SF7">
    <property type="entry name" value="SIMJANG, ISOFORM E"/>
    <property type="match status" value="1"/>
</dbReference>
<protein>
    <recommendedName>
        <fullName evidence="8">Transcriptional repressor p66 coiled-coil MBD2-interaction domain-containing protein</fullName>
    </recommendedName>
</protein>
<dbReference type="GO" id="GO:0000122">
    <property type="term" value="P:negative regulation of transcription by RNA polymerase II"/>
    <property type="evidence" value="ECO:0007669"/>
    <property type="project" value="InterPro"/>
</dbReference>
<feature type="compositionally biased region" description="Low complexity" evidence="7">
    <location>
        <begin position="578"/>
        <end position="600"/>
    </location>
</feature>
<feature type="region of interest" description="Disordered" evidence="7">
    <location>
        <begin position="299"/>
        <end position="331"/>
    </location>
</feature>
<feature type="compositionally biased region" description="Gly residues" evidence="7">
    <location>
        <begin position="308"/>
        <end position="317"/>
    </location>
</feature>
<evidence type="ECO:0000256" key="3">
    <source>
        <dbReference type="ARBA" id="ARBA00023054"/>
    </source>
</evidence>
<feature type="coiled-coil region" evidence="6">
    <location>
        <begin position="138"/>
        <end position="165"/>
    </location>
</feature>
<dbReference type="InterPro" id="IPR032346">
    <property type="entry name" value="P66_CC"/>
</dbReference>
<feature type="region of interest" description="Disordered" evidence="7">
    <location>
        <begin position="1"/>
        <end position="58"/>
    </location>
</feature>
<comment type="subcellular location">
    <subcellularLocation>
        <location evidence="1">Nucleus</location>
    </subcellularLocation>
</comment>
<feature type="region of interest" description="Disordered" evidence="7">
    <location>
        <begin position="210"/>
        <end position="277"/>
    </location>
</feature>
<dbReference type="Proteomes" id="UP000318571">
    <property type="component" value="Chromosome 4"/>
</dbReference>
<accession>A0A553NP26</accession>